<reference evidence="2" key="1">
    <citation type="journal article" date="2020" name="Stud. Mycol.">
        <title>101 Dothideomycetes genomes: a test case for predicting lifestyles and emergence of pathogens.</title>
        <authorList>
            <person name="Haridas S."/>
            <person name="Albert R."/>
            <person name="Binder M."/>
            <person name="Bloem J."/>
            <person name="Labutti K."/>
            <person name="Salamov A."/>
            <person name="Andreopoulos B."/>
            <person name="Baker S."/>
            <person name="Barry K."/>
            <person name="Bills G."/>
            <person name="Bluhm B."/>
            <person name="Cannon C."/>
            <person name="Castanera R."/>
            <person name="Culley D."/>
            <person name="Daum C."/>
            <person name="Ezra D."/>
            <person name="Gonzalez J."/>
            <person name="Henrissat B."/>
            <person name="Kuo A."/>
            <person name="Liang C."/>
            <person name="Lipzen A."/>
            <person name="Lutzoni F."/>
            <person name="Magnuson J."/>
            <person name="Mondo S."/>
            <person name="Nolan M."/>
            <person name="Ohm R."/>
            <person name="Pangilinan J."/>
            <person name="Park H.-J."/>
            <person name="Ramirez L."/>
            <person name="Alfaro M."/>
            <person name="Sun H."/>
            <person name="Tritt A."/>
            <person name="Yoshinaga Y."/>
            <person name="Zwiers L.-H."/>
            <person name="Turgeon B."/>
            <person name="Goodwin S."/>
            <person name="Spatafora J."/>
            <person name="Crous P."/>
            <person name="Grigoriev I."/>
        </authorList>
    </citation>
    <scope>NUCLEOTIDE SEQUENCE</scope>
    <source>
        <strain evidence="2">CBS 122368</strain>
    </source>
</reference>
<protein>
    <submittedName>
        <fullName evidence="2">Uncharacterized protein</fullName>
    </submittedName>
</protein>
<dbReference type="EMBL" id="ML987197">
    <property type="protein sequence ID" value="KAF2247259.1"/>
    <property type="molecule type" value="Genomic_DNA"/>
</dbReference>
<dbReference type="Proteomes" id="UP000800094">
    <property type="component" value="Unassembled WGS sequence"/>
</dbReference>
<evidence type="ECO:0000313" key="2">
    <source>
        <dbReference type="EMBL" id="KAF2247259.1"/>
    </source>
</evidence>
<feature type="region of interest" description="Disordered" evidence="1">
    <location>
        <begin position="184"/>
        <end position="256"/>
    </location>
</feature>
<dbReference type="RefSeq" id="XP_033682263.1">
    <property type="nucleotide sequence ID" value="XM_033832135.1"/>
</dbReference>
<keyword evidence="3" id="KW-1185">Reference proteome</keyword>
<name>A0A6A6IAI1_9PLEO</name>
<evidence type="ECO:0000256" key="1">
    <source>
        <dbReference type="SAM" id="MobiDB-lite"/>
    </source>
</evidence>
<sequence>MGEEPIPEELKESIIAITERKYGCPFKYECDKECSHKFTVCDSTYEDDQTGETYQCISVCASSMNDIRTLKIASARHCSKIDAAEGLLKHLQFQVEKAENYAKHEYRDPSERKCEEDCIHFFRVYSQDRRAAAGGREYRSMLVKCSLLHENEEIAQTEYYKSEIEALQSLENRVRLQSIAAGETGVAVPRQDRDTIPSPPGGHDAAGGCDPGNESGKEVPGLAIEIPDRLISLQETGGQPEKEQLGKQMYSQQRSG</sequence>
<proteinExistence type="predicted"/>
<gene>
    <name evidence="2" type="ORF">BU26DRAFT_552061</name>
</gene>
<evidence type="ECO:0000313" key="3">
    <source>
        <dbReference type="Proteomes" id="UP000800094"/>
    </source>
</evidence>
<dbReference type="GeneID" id="54585465"/>
<organism evidence="2 3">
    <name type="scientific">Trematosphaeria pertusa</name>
    <dbReference type="NCBI Taxonomy" id="390896"/>
    <lineage>
        <taxon>Eukaryota</taxon>
        <taxon>Fungi</taxon>
        <taxon>Dikarya</taxon>
        <taxon>Ascomycota</taxon>
        <taxon>Pezizomycotina</taxon>
        <taxon>Dothideomycetes</taxon>
        <taxon>Pleosporomycetidae</taxon>
        <taxon>Pleosporales</taxon>
        <taxon>Massarineae</taxon>
        <taxon>Trematosphaeriaceae</taxon>
        <taxon>Trematosphaeria</taxon>
    </lineage>
</organism>
<accession>A0A6A6IAI1</accession>
<dbReference type="AlphaFoldDB" id="A0A6A6IAI1"/>